<keyword evidence="4" id="KW-1185">Reference proteome</keyword>
<feature type="region of interest" description="Disordered" evidence="1">
    <location>
        <begin position="229"/>
        <end position="294"/>
    </location>
</feature>
<protein>
    <recommendedName>
        <fullName evidence="2">HTH cro/C1-type domain-containing protein</fullName>
    </recommendedName>
</protein>
<dbReference type="Gene3D" id="1.10.260.40">
    <property type="entry name" value="lambda repressor-like DNA-binding domains"/>
    <property type="match status" value="1"/>
</dbReference>
<reference evidence="4" key="1">
    <citation type="submission" date="2023-07" db="EMBL/GenBank/DDBJ databases">
        <title>Whole genome shotgun sequence of Streptomyces achromogenes subsp. rubradiris NBRC 14000.</title>
        <authorList>
            <person name="Komaki H."/>
            <person name="Tamura T."/>
        </authorList>
    </citation>
    <scope>NUCLEOTIDE SEQUENCE [LARGE SCALE GENOMIC DNA]</scope>
    <source>
        <strain evidence="4">NBRC 14000</strain>
    </source>
</reference>
<evidence type="ECO:0000256" key="1">
    <source>
        <dbReference type="SAM" id="MobiDB-lite"/>
    </source>
</evidence>
<organism evidence="3 4">
    <name type="scientific">Streptomyces rubradiris</name>
    <name type="common">Streptomyces achromogenes subsp. rubradiris</name>
    <dbReference type="NCBI Taxonomy" id="285531"/>
    <lineage>
        <taxon>Bacteria</taxon>
        <taxon>Bacillati</taxon>
        <taxon>Actinomycetota</taxon>
        <taxon>Actinomycetes</taxon>
        <taxon>Kitasatosporales</taxon>
        <taxon>Streptomycetaceae</taxon>
        <taxon>Streptomyces</taxon>
    </lineage>
</organism>
<feature type="compositionally biased region" description="Low complexity" evidence="1">
    <location>
        <begin position="117"/>
        <end position="172"/>
    </location>
</feature>
<evidence type="ECO:0000259" key="2">
    <source>
        <dbReference type="SMART" id="SM00530"/>
    </source>
</evidence>
<feature type="domain" description="HTH cro/C1-type" evidence="2">
    <location>
        <begin position="13"/>
        <end position="72"/>
    </location>
</feature>
<dbReference type="SMART" id="SM00530">
    <property type="entry name" value="HTH_XRE"/>
    <property type="match status" value="1"/>
</dbReference>
<sequence>MSDGIPESGFAELLRELKNRSGHSYGTLAKRLHMSTSTLHRYCNGDAVPTDYAPVERLARLCKATPGELVELHRRWVLADAGRGRKGAEPVVAPETAPEVVAAPVPDAAPEVVAQGAPEAEAAPEPGLAAAAVPGPGPAAAAVPGPEPVAAAVPGPEPAAAAVPGPESTPTTRWRRSRSLIAGGRRTAFLAAVTVTALVVGGTVFALNRPSDEGERRNDAKAVTATVGSALVQDSATPRPSKSGSPSPSATRSASPSASASARARDLAPDTTDGKHTGKPSATARQEASGAAPLTVNTNPYSWLSPCSQHYLIDRPPTAVGPPPTEQQAPAWVAVNKAVSAGEQFITFTVQGTGNQTVVLERLSVHMAGKRSPLPWNDYAMGYPGVGCGGGVPTHSFTVSLDAMRPSPVPEAGSDNFPFKVSQSDPEVFYVTADASAYDVSWFLELTWSSGGRHGTLVIDDAGHPFRTSGNNSRPAYAFPLGGQKWKPASEFE</sequence>
<gene>
    <name evidence="3" type="ORF">Srubr_59740</name>
</gene>
<comment type="caution">
    <text evidence="3">The sequence shown here is derived from an EMBL/GenBank/DDBJ whole genome shotgun (WGS) entry which is preliminary data.</text>
</comment>
<dbReference type="InterPro" id="IPR001387">
    <property type="entry name" value="Cro/C1-type_HTH"/>
</dbReference>
<proteinExistence type="predicted"/>
<dbReference type="RefSeq" id="WP_229926644.1">
    <property type="nucleotide sequence ID" value="NZ_BNCB01000006.1"/>
</dbReference>
<dbReference type="InterPro" id="IPR010982">
    <property type="entry name" value="Lambda_DNA-bd_dom_sf"/>
</dbReference>
<dbReference type="SUPFAM" id="SSF47413">
    <property type="entry name" value="lambda repressor-like DNA-binding domains"/>
    <property type="match status" value="1"/>
</dbReference>
<dbReference type="Pfam" id="PF13560">
    <property type="entry name" value="HTH_31"/>
    <property type="match status" value="1"/>
</dbReference>
<dbReference type="Proteomes" id="UP000646738">
    <property type="component" value="Unassembled WGS sequence"/>
</dbReference>
<feature type="compositionally biased region" description="Low complexity" evidence="1">
    <location>
        <begin position="238"/>
        <end position="262"/>
    </location>
</feature>
<evidence type="ECO:0000313" key="4">
    <source>
        <dbReference type="Proteomes" id="UP000646738"/>
    </source>
</evidence>
<name>A0ABQ3RJT9_STRRR</name>
<evidence type="ECO:0000313" key="3">
    <source>
        <dbReference type="EMBL" id="GHI56128.1"/>
    </source>
</evidence>
<dbReference type="EMBL" id="BNEA01000015">
    <property type="protein sequence ID" value="GHI56128.1"/>
    <property type="molecule type" value="Genomic_DNA"/>
</dbReference>
<feature type="compositionally biased region" description="Basic and acidic residues" evidence="1">
    <location>
        <begin position="263"/>
        <end position="276"/>
    </location>
</feature>
<feature type="region of interest" description="Disordered" evidence="1">
    <location>
        <begin position="117"/>
        <end position="177"/>
    </location>
</feature>
<accession>A0ABQ3RJT9</accession>
<dbReference type="CDD" id="cd00093">
    <property type="entry name" value="HTH_XRE"/>
    <property type="match status" value="1"/>
</dbReference>